<dbReference type="InterPro" id="IPR002293">
    <property type="entry name" value="AA/rel_permease1"/>
</dbReference>
<dbReference type="PANTHER" id="PTHR42770">
    <property type="entry name" value="AMINO ACID TRANSPORTER-RELATED"/>
    <property type="match status" value="1"/>
</dbReference>
<evidence type="ECO:0000313" key="8">
    <source>
        <dbReference type="EMBL" id="AIT09905.1"/>
    </source>
</evidence>
<proteinExistence type="predicted"/>
<dbReference type="PIRSF" id="PIRSF006060">
    <property type="entry name" value="AA_transporter"/>
    <property type="match status" value="1"/>
</dbReference>
<evidence type="ECO:0000256" key="6">
    <source>
        <dbReference type="ARBA" id="ARBA00023136"/>
    </source>
</evidence>
<comment type="subcellular location">
    <subcellularLocation>
        <location evidence="1">Cell membrane</location>
        <topology evidence="1">Multi-pass membrane protein</topology>
    </subcellularLocation>
</comment>
<dbReference type="Gene3D" id="1.20.1740.10">
    <property type="entry name" value="Amino acid/polyamine transporter I"/>
    <property type="match status" value="1"/>
</dbReference>
<keyword evidence="6 7" id="KW-0472">Membrane</keyword>
<reference evidence="8 9" key="1">
    <citation type="submission" date="2014-10" db="EMBL/GenBank/DDBJ databases">
        <title>Whole genome sequence of Francisella endociliophora strain FSC1006, isolated from a laboratory culture of the marine ciliate Euplotes raikovi.</title>
        <authorList>
            <person name="Granberg M."/>
            <person name="Backman S."/>
            <person name="Lundmark E."/>
            <person name="Nilsson E."/>
            <person name="Karlsson E."/>
            <person name="Thelaus J."/>
            <person name="Ohrman C."/>
            <person name="Larkeryd A."/>
            <person name="Stenberg P."/>
        </authorList>
    </citation>
    <scope>NUCLEOTIDE SEQUENCE [LARGE SCALE GENOMIC DNA]</scope>
    <source>
        <strain evidence="8 9">FSC1006</strain>
    </source>
</reference>
<feature type="transmembrane region" description="Helical" evidence="7">
    <location>
        <begin position="283"/>
        <end position="312"/>
    </location>
</feature>
<feature type="transmembrane region" description="Helical" evidence="7">
    <location>
        <begin position="90"/>
        <end position="113"/>
    </location>
</feature>
<keyword evidence="9" id="KW-1185">Reference proteome</keyword>
<dbReference type="HOGENOM" id="CLU_020854_2_1_6"/>
<sequence length="453" mass="50254">MDLTSNDNKVLGFKDVTLMTIASNFGIRWLAVAAGLGASAIFFWIAGALMFFIPLTFIAVYLSKRYPEEGGAYTWTTIAFGEKSGFMVAWLYWVNNLFYYPTLMIFFAANFAYFIGMPDKIHDQIWVTTLILIVFWAIILINLYGLRASKMIGDIGGLLGAIVPAIVVIILGFAAYFIYGGSATEFTSNNIIPHDSIFGNLSTLTIIMFAMSGIEIIPTFANSVKGGGKTLYKSLIFSAFLLIGFYILGTIAINIVLAPDNISETAGLVDAFNLLGQKLGISWLAHLMAFLLTFAELAGITIWLVAPITMFFKCTPRGILPEWLHKTNKYNAPANGLIFMGVIVSIIILFTNLLPTVDTMYHALILMATVLYFIPYIYVALAYYKLAETRFKYLVSILVLISLCLGIIFSFQPPADLKTTTEIIIYELELALGPIAFILIGWALYKFRRVSND</sequence>
<feature type="transmembrane region" description="Helical" evidence="7">
    <location>
        <begin position="332"/>
        <end position="354"/>
    </location>
</feature>
<dbReference type="KEGG" id="frf:LO80_07945"/>
<dbReference type="GO" id="GO:0005886">
    <property type="term" value="C:plasma membrane"/>
    <property type="evidence" value="ECO:0007669"/>
    <property type="project" value="UniProtKB-SubCell"/>
</dbReference>
<evidence type="ECO:0000313" key="9">
    <source>
        <dbReference type="Proteomes" id="UP000029672"/>
    </source>
</evidence>
<name>A0A097EQQ8_9GAMM</name>
<dbReference type="InterPro" id="IPR050367">
    <property type="entry name" value="APC_superfamily"/>
</dbReference>
<feature type="transmembrane region" description="Helical" evidence="7">
    <location>
        <begin position="199"/>
        <end position="223"/>
    </location>
</feature>
<evidence type="ECO:0000256" key="7">
    <source>
        <dbReference type="SAM" id="Phobius"/>
    </source>
</evidence>
<feature type="transmembrane region" description="Helical" evidence="7">
    <location>
        <begin position="360"/>
        <end position="381"/>
    </location>
</feature>
<keyword evidence="5 7" id="KW-1133">Transmembrane helix</keyword>
<dbReference type="PANTHER" id="PTHR42770:SF15">
    <property type="entry name" value="GLUTAMATE_GAMMA-AMINOBUTYRATE ANTIPORTER-RELATED"/>
    <property type="match status" value="1"/>
</dbReference>
<keyword evidence="4 7" id="KW-0812">Transmembrane</keyword>
<dbReference type="Proteomes" id="UP000029672">
    <property type="component" value="Chromosome"/>
</dbReference>
<dbReference type="AlphaFoldDB" id="A0A097EQQ8"/>
<feature type="transmembrane region" description="Helical" evidence="7">
    <location>
        <begin position="158"/>
        <end position="179"/>
    </location>
</feature>
<dbReference type="GO" id="GO:0022857">
    <property type="term" value="F:transmembrane transporter activity"/>
    <property type="evidence" value="ECO:0007669"/>
    <property type="project" value="InterPro"/>
</dbReference>
<protein>
    <submittedName>
        <fullName evidence="8">Amino acid transporter</fullName>
    </submittedName>
</protein>
<dbReference type="RefSeq" id="WP_040010247.1">
    <property type="nucleotide sequence ID" value="NZ_CP009574.1"/>
</dbReference>
<feature type="transmembrane region" description="Helical" evidence="7">
    <location>
        <begin position="423"/>
        <end position="445"/>
    </location>
</feature>
<accession>A0A097EQQ8</accession>
<dbReference type="OrthoDB" id="3185104at2"/>
<dbReference type="Pfam" id="PF13520">
    <property type="entry name" value="AA_permease_2"/>
    <property type="match status" value="1"/>
</dbReference>
<keyword evidence="2" id="KW-0813">Transport</keyword>
<evidence type="ECO:0000256" key="3">
    <source>
        <dbReference type="ARBA" id="ARBA00022475"/>
    </source>
</evidence>
<evidence type="ECO:0000256" key="1">
    <source>
        <dbReference type="ARBA" id="ARBA00004651"/>
    </source>
</evidence>
<evidence type="ECO:0000256" key="2">
    <source>
        <dbReference type="ARBA" id="ARBA00022448"/>
    </source>
</evidence>
<dbReference type="EMBL" id="CP009574">
    <property type="protein sequence ID" value="AIT09905.1"/>
    <property type="molecule type" value="Genomic_DNA"/>
</dbReference>
<feature type="transmembrane region" description="Helical" evidence="7">
    <location>
        <begin position="29"/>
        <end position="62"/>
    </location>
</feature>
<organism evidence="8 9">
    <name type="scientific">Candidatus Francisella endociliophora</name>
    <dbReference type="NCBI Taxonomy" id="653937"/>
    <lineage>
        <taxon>Bacteria</taxon>
        <taxon>Pseudomonadati</taxon>
        <taxon>Pseudomonadota</taxon>
        <taxon>Gammaproteobacteria</taxon>
        <taxon>Thiotrichales</taxon>
        <taxon>Francisellaceae</taxon>
        <taxon>Francisella</taxon>
    </lineage>
</organism>
<gene>
    <name evidence="8" type="ORF">LO80_07945</name>
</gene>
<keyword evidence="3" id="KW-1003">Cell membrane</keyword>
<dbReference type="eggNOG" id="COG0531">
    <property type="taxonomic scope" value="Bacteria"/>
</dbReference>
<evidence type="ECO:0000256" key="5">
    <source>
        <dbReference type="ARBA" id="ARBA00022989"/>
    </source>
</evidence>
<feature type="transmembrane region" description="Helical" evidence="7">
    <location>
        <begin position="125"/>
        <end position="146"/>
    </location>
</feature>
<feature type="transmembrane region" description="Helical" evidence="7">
    <location>
        <begin position="393"/>
        <end position="411"/>
    </location>
</feature>
<evidence type="ECO:0000256" key="4">
    <source>
        <dbReference type="ARBA" id="ARBA00022692"/>
    </source>
</evidence>
<feature type="transmembrane region" description="Helical" evidence="7">
    <location>
        <begin position="235"/>
        <end position="257"/>
    </location>
</feature>
<dbReference type="STRING" id="1547445.LO80_07945"/>